<evidence type="ECO:0000313" key="2">
    <source>
        <dbReference type="EMBL" id="SHE61351.1"/>
    </source>
</evidence>
<reference evidence="2 3" key="1">
    <citation type="submission" date="2016-11" db="EMBL/GenBank/DDBJ databases">
        <authorList>
            <person name="Jaros S."/>
            <person name="Januszkiewicz K."/>
            <person name="Wedrychowicz H."/>
        </authorList>
    </citation>
    <scope>NUCLEOTIDE SEQUENCE [LARGE SCALE GENOMIC DNA]</scope>
    <source>
        <strain evidence="2 3">DSM 2631</strain>
    </source>
</reference>
<dbReference type="EMBL" id="FQVM01000006">
    <property type="protein sequence ID" value="SHE61351.1"/>
    <property type="molecule type" value="Genomic_DNA"/>
</dbReference>
<feature type="domain" description="IrrE N-terminal-like" evidence="1">
    <location>
        <begin position="11"/>
        <end position="83"/>
    </location>
</feature>
<proteinExistence type="predicted"/>
<dbReference type="STRING" id="1533.SAMN05443638_10645"/>
<dbReference type="Proteomes" id="UP000184035">
    <property type="component" value="Unassembled WGS sequence"/>
</dbReference>
<dbReference type="RefSeq" id="WP_072893934.1">
    <property type="nucleotide sequence ID" value="NZ_FQVM01000006.1"/>
</dbReference>
<dbReference type="AlphaFoldDB" id="A0A1M4UX81"/>
<dbReference type="OrthoDB" id="1707128at2"/>
<name>A0A1M4UX81_9CLOT</name>
<dbReference type="Pfam" id="PF06114">
    <property type="entry name" value="Peptidase_M78"/>
    <property type="match status" value="1"/>
</dbReference>
<evidence type="ECO:0000313" key="3">
    <source>
        <dbReference type="Proteomes" id="UP000184035"/>
    </source>
</evidence>
<organism evidence="2 3">
    <name type="scientific">Clostridium fallax</name>
    <dbReference type="NCBI Taxonomy" id="1533"/>
    <lineage>
        <taxon>Bacteria</taxon>
        <taxon>Bacillati</taxon>
        <taxon>Bacillota</taxon>
        <taxon>Clostridia</taxon>
        <taxon>Eubacteriales</taxon>
        <taxon>Clostridiaceae</taxon>
        <taxon>Clostridium</taxon>
    </lineage>
</organism>
<protein>
    <recommendedName>
        <fullName evidence="1">IrrE N-terminal-like domain-containing protein</fullName>
    </recommendedName>
</protein>
<dbReference type="InterPro" id="IPR010359">
    <property type="entry name" value="IrrE_HExxH"/>
</dbReference>
<evidence type="ECO:0000259" key="1">
    <source>
        <dbReference type="Pfam" id="PF06114"/>
    </source>
</evidence>
<keyword evidence="3" id="KW-1185">Reference proteome</keyword>
<gene>
    <name evidence="2" type="ORF">SAMN05443638_10645</name>
</gene>
<sequence length="157" mass="18220">MANYDVLIKEAEKDGIEVIEINFGVNSPCGKCIGNKIFINSKNNIKEKTCVLAEELGHFHKTVGNICNQNNIIHKKQELIARRWSYDKNIGLVGIINAFEYGCKGRYELAEYLNITEEFLQEALDYYKSKYGSWYELDNYIIRFEPTLGVLKKFEDF</sequence>
<accession>A0A1M4UX81</accession>